<dbReference type="SUPFAM" id="SSF50447">
    <property type="entry name" value="Translation proteins"/>
    <property type="match status" value="1"/>
</dbReference>
<organism evidence="7 8">
    <name type="scientific">marine gamma proteobacterium HTCC2143</name>
    <dbReference type="NCBI Taxonomy" id="247633"/>
    <lineage>
        <taxon>Bacteria</taxon>
        <taxon>Pseudomonadati</taxon>
        <taxon>Pseudomonadota</taxon>
        <taxon>Gammaproteobacteria</taxon>
        <taxon>Cellvibrionales</taxon>
        <taxon>Spongiibacteraceae</taxon>
        <taxon>BD1-7 clade</taxon>
    </lineage>
</organism>
<keyword evidence="8" id="KW-1185">Reference proteome</keyword>
<dbReference type="Gene3D" id="1.10.10.2770">
    <property type="match status" value="1"/>
</dbReference>
<protein>
    <submittedName>
        <fullName evidence="7">Translation elongation factor, selenocysteine-specific</fullName>
    </submittedName>
</protein>
<dbReference type="InterPro" id="IPR057335">
    <property type="entry name" value="Beta-barrel_SelB"/>
</dbReference>
<dbReference type="InterPro" id="IPR015191">
    <property type="entry name" value="SelB_WHD4"/>
</dbReference>
<dbReference type="AlphaFoldDB" id="A0YGX4"/>
<dbReference type="InterPro" id="IPR009000">
    <property type="entry name" value="Transl_B-barrel_sf"/>
</dbReference>
<dbReference type="NCBIfam" id="TIGR00231">
    <property type="entry name" value="small_GTP"/>
    <property type="match status" value="1"/>
</dbReference>
<reference evidence="7 8" key="1">
    <citation type="journal article" date="2010" name="J. Bacteriol.">
        <title>Genome sequence of the oligotrophic marine Gammaproteobacterium HTCC2143, isolated from the Oregon Coast.</title>
        <authorList>
            <person name="Oh H.M."/>
            <person name="Kang I."/>
            <person name="Ferriera S."/>
            <person name="Giovannoni S.J."/>
            <person name="Cho J.C."/>
        </authorList>
    </citation>
    <scope>NUCLEOTIDE SEQUENCE [LARGE SCALE GENOMIC DNA]</scope>
    <source>
        <strain evidence="7 8">HTCC2143</strain>
    </source>
</reference>
<dbReference type="CDD" id="cd04171">
    <property type="entry name" value="SelB"/>
    <property type="match status" value="1"/>
</dbReference>
<keyword evidence="3" id="KW-0547">Nucleotide-binding</keyword>
<dbReference type="GO" id="GO:0005525">
    <property type="term" value="F:GTP binding"/>
    <property type="evidence" value="ECO:0007669"/>
    <property type="project" value="UniProtKB-KW"/>
</dbReference>
<feature type="domain" description="Tr-type G" evidence="6">
    <location>
        <begin position="1"/>
        <end position="164"/>
    </location>
</feature>
<name>A0YGX4_9GAMM</name>
<dbReference type="SUPFAM" id="SSF50465">
    <property type="entry name" value="EF-Tu/eEF-1alpha/eIF2-gamma C-terminal domain"/>
    <property type="match status" value="1"/>
</dbReference>
<dbReference type="PANTHER" id="PTHR43721">
    <property type="entry name" value="ELONGATION FACTOR TU-RELATED"/>
    <property type="match status" value="1"/>
</dbReference>
<dbReference type="Gene3D" id="1.10.10.10">
    <property type="entry name" value="Winged helix-like DNA-binding domain superfamily/Winged helix DNA-binding domain"/>
    <property type="match status" value="1"/>
</dbReference>
<dbReference type="Pfam" id="PF00009">
    <property type="entry name" value="GTP_EFTU"/>
    <property type="match status" value="1"/>
</dbReference>
<dbReference type="SUPFAM" id="SSF52540">
    <property type="entry name" value="P-loop containing nucleoside triphosphate hydrolases"/>
    <property type="match status" value="1"/>
</dbReference>
<evidence type="ECO:0000259" key="6">
    <source>
        <dbReference type="PROSITE" id="PS51722"/>
    </source>
</evidence>
<dbReference type="Pfam" id="PF09107">
    <property type="entry name" value="WHD_3rd_SelB"/>
    <property type="match status" value="1"/>
</dbReference>
<dbReference type="GO" id="GO:0003924">
    <property type="term" value="F:GTPase activity"/>
    <property type="evidence" value="ECO:0007669"/>
    <property type="project" value="InterPro"/>
</dbReference>
<evidence type="ECO:0000256" key="1">
    <source>
        <dbReference type="ARBA" id="ARBA00004496"/>
    </source>
</evidence>
<dbReference type="NCBIfam" id="TIGR00475">
    <property type="entry name" value="selB"/>
    <property type="match status" value="1"/>
</dbReference>
<dbReference type="InterPro" id="IPR050055">
    <property type="entry name" value="EF-Tu_GTPase"/>
</dbReference>
<dbReference type="PANTHER" id="PTHR43721:SF22">
    <property type="entry name" value="ELONGATION FACTOR TU, MITOCHONDRIAL"/>
    <property type="match status" value="1"/>
</dbReference>
<comment type="caution">
    <text evidence="7">The sequence shown here is derived from an EMBL/GenBank/DDBJ whole genome shotgun (WGS) entry which is preliminary data.</text>
</comment>
<dbReference type="STRING" id="247633.GP2143_06854"/>
<dbReference type="GO" id="GO:0003746">
    <property type="term" value="F:translation elongation factor activity"/>
    <property type="evidence" value="ECO:0007669"/>
    <property type="project" value="UniProtKB-KW"/>
</dbReference>
<keyword evidence="5" id="KW-0342">GTP-binding</keyword>
<comment type="subcellular location">
    <subcellularLocation>
        <location evidence="1">Cytoplasm</location>
    </subcellularLocation>
</comment>
<gene>
    <name evidence="7" type="ORF">GP2143_06854</name>
</gene>
<dbReference type="InterPro" id="IPR005225">
    <property type="entry name" value="Small_GTP-bd"/>
</dbReference>
<dbReference type="CDD" id="cd15491">
    <property type="entry name" value="selB_III"/>
    <property type="match status" value="1"/>
</dbReference>
<evidence type="ECO:0000313" key="8">
    <source>
        <dbReference type="Proteomes" id="UP000004931"/>
    </source>
</evidence>
<dbReference type="GO" id="GO:0005737">
    <property type="term" value="C:cytoplasm"/>
    <property type="evidence" value="ECO:0007669"/>
    <property type="project" value="UniProtKB-SubCell"/>
</dbReference>
<dbReference type="SUPFAM" id="SSF46785">
    <property type="entry name" value="Winged helix' DNA-binding domain"/>
    <property type="match status" value="1"/>
</dbReference>
<evidence type="ECO:0000256" key="2">
    <source>
        <dbReference type="ARBA" id="ARBA00022490"/>
    </source>
</evidence>
<keyword evidence="4" id="KW-0648">Protein biosynthesis</keyword>
<evidence type="ECO:0000313" key="7">
    <source>
        <dbReference type="EMBL" id="EAW29992.1"/>
    </source>
</evidence>
<keyword evidence="7" id="KW-0251">Elongation factor</keyword>
<dbReference type="PROSITE" id="PS51722">
    <property type="entry name" value="G_TR_2"/>
    <property type="match status" value="1"/>
</dbReference>
<dbReference type="InterPro" id="IPR027417">
    <property type="entry name" value="P-loop_NTPase"/>
</dbReference>
<accession>A0YGX4</accession>
<dbReference type="InterPro" id="IPR036388">
    <property type="entry name" value="WH-like_DNA-bd_sf"/>
</dbReference>
<dbReference type="Pfam" id="PF25461">
    <property type="entry name" value="Beta-barrel_SelB"/>
    <property type="match status" value="1"/>
</dbReference>
<evidence type="ECO:0000256" key="5">
    <source>
        <dbReference type="ARBA" id="ARBA00023134"/>
    </source>
</evidence>
<dbReference type="eggNOG" id="COG3276">
    <property type="taxonomic scope" value="Bacteria"/>
</dbReference>
<dbReference type="Gene3D" id="3.40.50.300">
    <property type="entry name" value="P-loop containing nucleotide triphosphate hydrolases"/>
    <property type="match status" value="1"/>
</dbReference>
<sequence>MIIATAGHVDHGKTSLIKQLTGVDTDRLEEEKRRGLSINLGYAFKKLDDGQVIGFIDVPGHTRFINSMIAGVGGIDMAMLVVAADDGVMPQTTEHLDVLRLLGQQQFVVVITKIDRVDIARVKEVTAQIKRLIGEDVTCFEINNINGEGIAELQRYLDSDARNREAANDCGHFRMSIDRVFSIKGSGLVVTGTALAGKVEEGDTLLLQPHQTHVRVRGIHAQDKKVTAGYAGQRCAINISGDIDRENVARGNALVGESLSTLSRNCDVRFTLLASVNFPLKHLCPVKIHLGAGRFTGKIFFLEQKRKLMPGESILAQILFDDPVSICHGDRFFLRDDSESISLGGGIVLDPLAPQAKKSTAERLSTLNILQSSDPKAVLNALVIEQHQIVDFEAFKRSWNIRDQEQDQFIGEGTFVVAGEMLSKAHWSDLTANVLSLVTKQHHEQPSSDGVSTLTLKAGLKDSVFTAVLSELVHAHNVVIKNGLVSLKQHTSRLSPEQQALWTKIEQVYQESDTHLPVVADLLKATNIQKKPLLSFLQSRVNDGQLLRVNENRFARPQELYQLSNKAIELGADGRAFDARQYRDAIGMGRNLAIELLEYFDEIRFTERSGNERHIINASTPEKLFKL</sequence>
<evidence type="ECO:0000256" key="4">
    <source>
        <dbReference type="ARBA" id="ARBA00022917"/>
    </source>
</evidence>
<dbReference type="PRINTS" id="PR00315">
    <property type="entry name" value="ELONGATNFCT"/>
</dbReference>
<proteinExistence type="predicted"/>
<dbReference type="GO" id="GO:0001514">
    <property type="term" value="P:selenocysteine incorporation"/>
    <property type="evidence" value="ECO:0007669"/>
    <property type="project" value="InterPro"/>
</dbReference>
<dbReference type="InterPro" id="IPR004535">
    <property type="entry name" value="Transl_elong_SelB"/>
</dbReference>
<dbReference type="InterPro" id="IPR009001">
    <property type="entry name" value="Transl_elong_EF1A/Init_IF2_C"/>
</dbReference>
<dbReference type="Proteomes" id="UP000004931">
    <property type="component" value="Unassembled WGS sequence"/>
</dbReference>
<dbReference type="EMBL" id="AAVT01000012">
    <property type="protein sequence ID" value="EAW29992.1"/>
    <property type="molecule type" value="Genomic_DNA"/>
</dbReference>
<keyword evidence="2" id="KW-0963">Cytoplasm</keyword>
<dbReference type="InterPro" id="IPR000795">
    <property type="entry name" value="T_Tr_GTP-bd_dom"/>
</dbReference>
<evidence type="ECO:0000256" key="3">
    <source>
        <dbReference type="ARBA" id="ARBA00022741"/>
    </source>
</evidence>
<dbReference type="InterPro" id="IPR036390">
    <property type="entry name" value="WH_DNA-bd_sf"/>
</dbReference>
<dbReference type="GO" id="GO:0003723">
    <property type="term" value="F:RNA binding"/>
    <property type="evidence" value="ECO:0007669"/>
    <property type="project" value="InterPro"/>
</dbReference>
<dbReference type="Gene3D" id="2.40.30.10">
    <property type="entry name" value="Translation factors"/>
    <property type="match status" value="1"/>
</dbReference>